<proteinExistence type="predicted"/>
<protein>
    <submittedName>
        <fullName evidence="1">Uncharacterized protein</fullName>
    </submittedName>
</protein>
<reference evidence="1 2" key="1">
    <citation type="submission" date="2023-11" db="EMBL/GenBank/DDBJ databases">
        <title>Paucibacter sp. nov., isolated from fresh soil in Korea.</title>
        <authorList>
            <person name="Le N.T.T."/>
        </authorList>
    </citation>
    <scope>NUCLEOTIDE SEQUENCE [LARGE SCALE GENOMIC DNA]</scope>
    <source>
        <strain evidence="1 2">R3-3</strain>
    </source>
</reference>
<accession>A0ABU5DCR7</accession>
<sequence>MLAEATAPAAPAPAVEPPLSPALQGYLRNCVRDRLRSEGRDTLPWFRIHLYLRLGDAASAAALDRDLREQGPTQGLIALFGDLEPGLTIETAMARQLDLMSLDTRRYAVMTLHGDADCLHRVMPCPTLVFCPAN</sequence>
<evidence type="ECO:0000313" key="2">
    <source>
        <dbReference type="Proteomes" id="UP001285263"/>
    </source>
</evidence>
<name>A0ABU5DCR7_9BURK</name>
<organism evidence="1 2">
    <name type="scientific">Roseateles agri</name>
    <dbReference type="NCBI Taxonomy" id="3098619"/>
    <lineage>
        <taxon>Bacteria</taxon>
        <taxon>Pseudomonadati</taxon>
        <taxon>Pseudomonadota</taxon>
        <taxon>Betaproteobacteria</taxon>
        <taxon>Burkholderiales</taxon>
        <taxon>Sphaerotilaceae</taxon>
        <taxon>Roseateles</taxon>
    </lineage>
</organism>
<keyword evidence="2" id="KW-1185">Reference proteome</keyword>
<dbReference type="RefSeq" id="WP_320421985.1">
    <property type="nucleotide sequence ID" value="NZ_JAXCLA010000002.1"/>
</dbReference>
<gene>
    <name evidence="1" type="ORF">SNE35_06165</name>
</gene>
<dbReference type="Proteomes" id="UP001285263">
    <property type="component" value="Unassembled WGS sequence"/>
</dbReference>
<comment type="caution">
    <text evidence="1">The sequence shown here is derived from an EMBL/GenBank/DDBJ whole genome shotgun (WGS) entry which is preliminary data.</text>
</comment>
<evidence type="ECO:0000313" key="1">
    <source>
        <dbReference type="EMBL" id="MDY0744079.1"/>
    </source>
</evidence>
<dbReference type="EMBL" id="JAXCLA010000002">
    <property type="protein sequence ID" value="MDY0744079.1"/>
    <property type="molecule type" value="Genomic_DNA"/>
</dbReference>